<name>A0AAJ0B579_9PEZI</name>
<evidence type="ECO:0000256" key="1">
    <source>
        <dbReference type="SAM" id="MobiDB-lite"/>
    </source>
</evidence>
<keyword evidence="2" id="KW-1133">Transmembrane helix</keyword>
<keyword evidence="4" id="KW-1185">Reference proteome</keyword>
<feature type="compositionally biased region" description="Polar residues" evidence="1">
    <location>
        <begin position="99"/>
        <end position="119"/>
    </location>
</feature>
<feature type="region of interest" description="Disordered" evidence="1">
    <location>
        <begin position="259"/>
        <end position="281"/>
    </location>
</feature>
<comment type="caution">
    <text evidence="3">The sequence shown here is derived from an EMBL/GenBank/DDBJ whole genome shotgun (WGS) entry which is preliminary data.</text>
</comment>
<dbReference type="EMBL" id="MU839854">
    <property type="protein sequence ID" value="KAK1749616.1"/>
    <property type="molecule type" value="Genomic_DNA"/>
</dbReference>
<feature type="transmembrane region" description="Helical" evidence="2">
    <location>
        <begin position="369"/>
        <end position="392"/>
    </location>
</feature>
<evidence type="ECO:0000256" key="2">
    <source>
        <dbReference type="SAM" id="Phobius"/>
    </source>
</evidence>
<feature type="region of interest" description="Disordered" evidence="1">
    <location>
        <begin position="1"/>
        <end position="220"/>
    </location>
</feature>
<reference evidence="3" key="1">
    <citation type="submission" date="2023-06" db="EMBL/GenBank/DDBJ databases">
        <title>Genome-scale phylogeny and comparative genomics of the fungal order Sordariales.</title>
        <authorList>
            <consortium name="Lawrence Berkeley National Laboratory"/>
            <person name="Hensen N."/>
            <person name="Bonometti L."/>
            <person name="Westerberg I."/>
            <person name="Brannstrom I.O."/>
            <person name="Guillou S."/>
            <person name="Cros-Aarteil S."/>
            <person name="Calhoun S."/>
            <person name="Haridas S."/>
            <person name="Kuo A."/>
            <person name="Mondo S."/>
            <person name="Pangilinan J."/>
            <person name="Riley R."/>
            <person name="Labutti K."/>
            <person name="Andreopoulos B."/>
            <person name="Lipzen A."/>
            <person name="Chen C."/>
            <person name="Yanf M."/>
            <person name="Daum C."/>
            <person name="Ng V."/>
            <person name="Clum A."/>
            <person name="Steindorff A."/>
            <person name="Ohm R."/>
            <person name="Martin F."/>
            <person name="Silar P."/>
            <person name="Natvig D."/>
            <person name="Lalanne C."/>
            <person name="Gautier V."/>
            <person name="Ament-Velasquez S.L."/>
            <person name="Kruys A."/>
            <person name="Hutchinson M.I."/>
            <person name="Powell A.J."/>
            <person name="Barry K."/>
            <person name="Miller A.N."/>
            <person name="Grigoriev I.V."/>
            <person name="Debuchy R."/>
            <person name="Gladieux P."/>
            <person name="Thoren M.H."/>
            <person name="Johannesson H."/>
        </authorList>
    </citation>
    <scope>NUCLEOTIDE SEQUENCE</scope>
    <source>
        <strain evidence="3">PSN4</strain>
    </source>
</reference>
<dbReference type="AlphaFoldDB" id="A0AAJ0B579"/>
<feature type="compositionally biased region" description="Low complexity" evidence="1">
    <location>
        <begin position="7"/>
        <end position="25"/>
    </location>
</feature>
<proteinExistence type="predicted"/>
<protein>
    <submittedName>
        <fullName evidence="3">Uncharacterized protein</fullName>
    </submittedName>
</protein>
<gene>
    <name evidence="3" type="ORF">QBC47DRAFT_365974</name>
</gene>
<evidence type="ECO:0000313" key="4">
    <source>
        <dbReference type="Proteomes" id="UP001239445"/>
    </source>
</evidence>
<organism evidence="3 4">
    <name type="scientific">Echria macrotheca</name>
    <dbReference type="NCBI Taxonomy" id="438768"/>
    <lineage>
        <taxon>Eukaryota</taxon>
        <taxon>Fungi</taxon>
        <taxon>Dikarya</taxon>
        <taxon>Ascomycota</taxon>
        <taxon>Pezizomycotina</taxon>
        <taxon>Sordariomycetes</taxon>
        <taxon>Sordariomycetidae</taxon>
        <taxon>Sordariales</taxon>
        <taxon>Schizotheciaceae</taxon>
        <taxon>Echria</taxon>
    </lineage>
</organism>
<dbReference type="Proteomes" id="UP001239445">
    <property type="component" value="Unassembled WGS sequence"/>
</dbReference>
<feature type="compositionally biased region" description="Polar residues" evidence="1">
    <location>
        <begin position="146"/>
        <end position="157"/>
    </location>
</feature>
<keyword evidence="2" id="KW-0812">Transmembrane</keyword>
<sequence length="784" mass="87351">MSNIEDALAAARAAMPPRTESSSESPTHDRRQKPQLPSLLEQLEASTRKRAVGSRTSSKNLEPRASRDASEAAADSSITFSTPLGTPNVPKVPIAARPEQSQQKRGSPSSKTFPVSTDHSVPVRRTAGALTASSPVKPADSDKSSELTSDEQQITPTKTRRARLSENLPKVRSQPPLNPSAPLPSSRSTIVDKPANDIHQQPPNPPRPSTKRSPPKCSFTMPIATLAPASSGAARDSPDAAVQPAGDQTTARLVEKDATAKTFSSPQNQTPGGTLHADRGSKEIRSRAHSILKTGSFFDVDERDDNETLDPPSIQRLLASSRILEKKMPAKTTGEEHRKRTSKEDTTQGPILVLQNEAADALRPQSRRWAWIVTLLELILLGLLIHTVLWLWGDAIFRLEWINAAGRFLGYYIPMTLLRTLRDVASDWWADLVSSAMGGAAVAALAAWYRPGMEPPGPPRLNDTRLSPVMEHTDYMRMGAERIAEIMTDLARFDAHALVRDGQSVFETDQVRVQMTREPRDFLPTRELFEGFYNFLQEFEAGMHLGLLEEEVHILSFDAQAAKVFSHIEDIIRPANGGKGWQEYWAGTGLKRLESLAGLMADHLDISVALRGRLLDQLGHGGVERRSREQHENICLFSGKIATEHDQGEQQLALAREYFGNGEGQDVSALVDYRKSEDLMTKVWHLVTSFHALCQMIKSDAERLRSFLIALEDDLKWFGAQSRFLRSDVLVVIKQMRKDKVVLTEDTAARLRVEATIDYFRRTRDEWQRRRSKWFVKKAGNEQN</sequence>
<keyword evidence="2" id="KW-0472">Membrane</keyword>
<feature type="compositionally biased region" description="Basic and acidic residues" evidence="1">
    <location>
        <begin position="61"/>
        <end position="70"/>
    </location>
</feature>
<accession>A0AAJ0B579</accession>
<evidence type="ECO:0000313" key="3">
    <source>
        <dbReference type="EMBL" id="KAK1749616.1"/>
    </source>
</evidence>
<feature type="compositionally biased region" description="Polar residues" evidence="1">
    <location>
        <begin position="261"/>
        <end position="272"/>
    </location>
</feature>